<dbReference type="Gene3D" id="3.30.450.30">
    <property type="entry name" value="Dynein light chain 2a, cytoplasmic"/>
    <property type="match status" value="1"/>
</dbReference>
<feature type="domain" description="Roadblock/LAMTOR2" evidence="1">
    <location>
        <begin position="20"/>
        <end position="113"/>
    </location>
</feature>
<dbReference type="InterPro" id="IPR004942">
    <property type="entry name" value="Roadblock/LAMTOR2_dom"/>
</dbReference>
<accession>A0ABY4E4R8</accession>
<evidence type="ECO:0000259" key="1">
    <source>
        <dbReference type="SMART" id="SM00960"/>
    </source>
</evidence>
<keyword evidence="3" id="KW-1185">Reference proteome</keyword>
<dbReference type="SUPFAM" id="SSF103196">
    <property type="entry name" value="Roadblock/LC7 domain"/>
    <property type="match status" value="1"/>
</dbReference>
<proteinExistence type="predicted"/>
<name>A0ABY4E4R8_9NEIS</name>
<reference evidence="2 3" key="1">
    <citation type="journal article" date="2022" name="Res Sq">
        <title>Evolution of multicellular longitudinally dividing oral cavity symbionts (Neisseriaceae).</title>
        <authorList>
            <person name="Nyongesa S."/>
            <person name="Weber P."/>
            <person name="Bernet E."/>
            <person name="Pullido F."/>
            <person name="Nieckarz M."/>
            <person name="Delaby M."/>
            <person name="Nieves C."/>
            <person name="Viehboeck T."/>
            <person name="Krause N."/>
            <person name="Rivera-Millot A."/>
            <person name="Nakamura A."/>
            <person name="Vischer N."/>
            <person name="VanNieuwenhze M."/>
            <person name="Brun Y."/>
            <person name="Cava F."/>
            <person name="Bulgheresi S."/>
            <person name="Veyrier F."/>
        </authorList>
    </citation>
    <scope>NUCLEOTIDE SEQUENCE [LARGE SCALE GENOMIC DNA]</scope>
    <source>
        <strain evidence="2 3">SN4</strain>
    </source>
</reference>
<evidence type="ECO:0000313" key="2">
    <source>
        <dbReference type="EMBL" id="UOO90381.1"/>
    </source>
</evidence>
<dbReference type="EMBL" id="CP091511">
    <property type="protein sequence ID" value="UOO90381.1"/>
    <property type="molecule type" value="Genomic_DNA"/>
</dbReference>
<dbReference type="RefSeq" id="WP_058355739.1">
    <property type="nucleotide sequence ID" value="NZ_CABKVG010000008.1"/>
</dbReference>
<protein>
    <submittedName>
        <fullName evidence="2">Roadblock/LC7 domain-containing protein</fullName>
    </submittedName>
</protein>
<dbReference type="Proteomes" id="UP000832011">
    <property type="component" value="Chromosome"/>
</dbReference>
<sequence>MDNSEAVRKHQQIMSQQALFERHVQALKKNLSDIEFIVVASDDGFPITHTLNDDKDAARKAAMTASLGGLSTSVSEESGLKNAVATTIECEDGLVFSRHVMLDHEKSVELLVACSRHVNYATALWTIKKTINDIIEDFGR</sequence>
<dbReference type="Pfam" id="PF03259">
    <property type="entry name" value="Robl_LC7"/>
    <property type="match status" value="1"/>
</dbReference>
<gene>
    <name evidence="2" type="ORF">LVJ82_05215</name>
</gene>
<evidence type="ECO:0000313" key="3">
    <source>
        <dbReference type="Proteomes" id="UP000832011"/>
    </source>
</evidence>
<organism evidence="2 3">
    <name type="scientific">Vitreoscilla massiliensis</name>
    <dbReference type="NCBI Taxonomy" id="1689272"/>
    <lineage>
        <taxon>Bacteria</taxon>
        <taxon>Pseudomonadati</taxon>
        <taxon>Pseudomonadota</taxon>
        <taxon>Betaproteobacteria</taxon>
        <taxon>Neisseriales</taxon>
        <taxon>Neisseriaceae</taxon>
        <taxon>Vitreoscilla</taxon>
    </lineage>
</organism>
<dbReference type="SMART" id="SM00960">
    <property type="entry name" value="Robl_LC7"/>
    <property type="match status" value="1"/>
</dbReference>